<name>A0A7V4E3H3_UNCW3</name>
<dbReference type="AlphaFoldDB" id="A0A7V4E3H3"/>
<sequence>MVVIEGIGLGMFLSFFMTETIGLAAGGIVVPGYLALNLHYPFKIILTLAVALLVYLINWLLGKKVILYGRRLLLLSVIWGYLFGYLFKLFPPISLQKEVLNWEVIGYVIPGLLAYWSARQGIIETFSTAVVGSVITRLLLILINSGKVAIFK</sequence>
<dbReference type="PRINTS" id="PR01759">
    <property type="entry name" value="CAPSULEPROTC"/>
</dbReference>
<dbReference type="InterPro" id="IPR008338">
    <property type="entry name" value="Capsule_biosynth_CapC"/>
</dbReference>
<dbReference type="GO" id="GO:0016020">
    <property type="term" value="C:membrane"/>
    <property type="evidence" value="ECO:0007669"/>
    <property type="project" value="InterPro"/>
</dbReference>
<dbReference type="NCBIfam" id="TIGR04011">
    <property type="entry name" value="poly_gGlu_PgsC"/>
    <property type="match status" value="1"/>
</dbReference>
<keyword evidence="1" id="KW-0812">Transmembrane</keyword>
<feature type="transmembrane region" description="Helical" evidence="1">
    <location>
        <begin position="12"/>
        <end position="34"/>
    </location>
</feature>
<feature type="transmembrane region" description="Helical" evidence="1">
    <location>
        <begin position="125"/>
        <end position="143"/>
    </location>
</feature>
<proteinExistence type="predicted"/>
<keyword evidence="1" id="KW-1133">Transmembrane helix</keyword>
<evidence type="ECO:0000313" key="2">
    <source>
        <dbReference type="EMBL" id="HGK63195.1"/>
    </source>
</evidence>
<evidence type="ECO:0000256" key="1">
    <source>
        <dbReference type="SAM" id="Phobius"/>
    </source>
</evidence>
<gene>
    <name evidence="2" type="primary">pgsC</name>
    <name evidence="2" type="ORF">ENU74_01155</name>
</gene>
<dbReference type="EMBL" id="DTDR01000037">
    <property type="protein sequence ID" value="HGK63195.1"/>
    <property type="molecule type" value="Genomic_DNA"/>
</dbReference>
<comment type="caution">
    <text evidence="2">The sequence shown here is derived from an EMBL/GenBank/DDBJ whole genome shotgun (WGS) entry which is preliminary data.</text>
</comment>
<dbReference type="Pfam" id="PF14102">
    <property type="entry name" value="Caps_synth_CapC"/>
    <property type="match status" value="1"/>
</dbReference>
<accession>A0A7V4E3H3</accession>
<keyword evidence="1" id="KW-0472">Membrane</keyword>
<organism evidence="2">
    <name type="scientific">candidate division WOR-3 bacterium</name>
    <dbReference type="NCBI Taxonomy" id="2052148"/>
    <lineage>
        <taxon>Bacteria</taxon>
        <taxon>Bacteria division WOR-3</taxon>
    </lineage>
</organism>
<dbReference type="GO" id="GO:0045227">
    <property type="term" value="P:capsule polysaccharide biosynthetic process"/>
    <property type="evidence" value="ECO:0007669"/>
    <property type="project" value="InterPro"/>
</dbReference>
<feature type="transmembrane region" description="Helical" evidence="1">
    <location>
        <begin position="73"/>
        <end position="93"/>
    </location>
</feature>
<feature type="transmembrane region" description="Helical" evidence="1">
    <location>
        <begin position="40"/>
        <end position="61"/>
    </location>
</feature>
<reference evidence="2" key="1">
    <citation type="journal article" date="2020" name="mSystems">
        <title>Genome- and Community-Level Interaction Insights into Carbon Utilization and Element Cycling Functions of Hydrothermarchaeota in Hydrothermal Sediment.</title>
        <authorList>
            <person name="Zhou Z."/>
            <person name="Liu Y."/>
            <person name="Xu W."/>
            <person name="Pan J."/>
            <person name="Luo Z.H."/>
            <person name="Li M."/>
        </authorList>
    </citation>
    <scope>NUCLEOTIDE SEQUENCE [LARGE SCALE GENOMIC DNA]</scope>
    <source>
        <strain evidence="2">SpSt-697</strain>
    </source>
</reference>
<protein>
    <submittedName>
        <fullName evidence="2">Poly-gamma-glutamate biosynthesis protein PgsC</fullName>
    </submittedName>
</protein>